<dbReference type="Proteomes" id="UP000327468">
    <property type="component" value="Chromosome 18"/>
</dbReference>
<sequence length="107" mass="12208">MIRLQRKHARVVDPLCTWNRPSKEGHRLNIFFPQGQDLVWQLHIAQAEHSEAKAEVGRNKSIIAPRLYTGVEECNLHGALLWPLGAEKMRDIKGAGLRPYWQVSLCG</sequence>
<keyword evidence="2" id="KW-1185">Reference proteome</keyword>
<proteinExistence type="predicted"/>
<reference evidence="1 2" key="1">
    <citation type="submission" date="2019-06" db="EMBL/GenBank/DDBJ databases">
        <title>A chromosome-scale genome assembly of the striped catfish, Pangasianodon hypophthalmus.</title>
        <authorList>
            <person name="Wen M."/>
            <person name="Zahm M."/>
            <person name="Roques C."/>
            <person name="Cabau C."/>
            <person name="Klopp C."/>
            <person name="Donnadieu C."/>
            <person name="Jouanno E."/>
            <person name="Avarre J.-C."/>
            <person name="Campet M."/>
            <person name="Ha T.T.T."/>
            <person name="Dugue R."/>
            <person name="Lampietro C."/>
            <person name="Louis A."/>
            <person name="Herpin A."/>
            <person name="Echchiki A."/>
            <person name="Berthelot C."/>
            <person name="Parey E."/>
            <person name="Roest-Crollius H."/>
            <person name="Braasch I."/>
            <person name="Postlethwait J."/>
            <person name="Bobe J."/>
            <person name="Montfort J."/>
            <person name="Bouchez O."/>
            <person name="Begum T."/>
            <person name="Schartl M."/>
            <person name="Guiguen Y."/>
        </authorList>
    </citation>
    <scope>NUCLEOTIDE SEQUENCE [LARGE SCALE GENOMIC DNA]</scope>
    <source>
        <strain evidence="1 2">Indonesia</strain>
        <tissue evidence="1">Blood</tissue>
    </source>
</reference>
<name>A0A5N5LHK2_PANHP</name>
<evidence type="ECO:0000313" key="2">
    <source>
        <dbReference type="Proteomes" id="UP000327468"/>
    </source>
</evidence>
<accession>A0A5N5LHK2</accession>
<comment type="caution">
    <text evidence="1">The sequence shown here is derived from an EMBL/GenBank/DDBJ whole genome shotgun (WGS) entry which is preliminary data.</text>
</comment>
<evidence type="ECO:0000313" key="1">
    <source>
        <dbReference type="EMBL" id="KAB5542269.1"/>
    </source>
</evidence>
<gene>
    <name evidence="1" type="ORF">PHYPO_G00089710</name>
</gene>
<organism evidence="1 2">
    <name type="scientific">Pangasianodon hypophthalmus</name>
    <name type="common">Striped catfish</name>
    <name type="synonym">Helicophagus hypophthalmus</name>
    <dbReference type="NCBI Taxonomy" id="310915"/>
    <lineage>
        <taxon>Eukaryota</taxon>
        <taxon>Metazoa</taxon>
        <taxon>Chordata</taxon>
        <taxon>Craniata</taxon>
        <taxon>Vertebrata</taxon>
        <taxon>Euteleostomi</taxon>
        <taxon>Actinopterygii</taxon>
        <taxon>Neopterygii</taxon>
        <taxon>Teleostei</taxon>
        <taxon>Ostariophysi</taxon>
        <taxon>Siluriformes</taxon>
        <taxon>Pangasiidae</taxon>
        <taxon>Pangasianodon</taxon>
    </lineage>
</organism>
<dbReference type="EMBL" id="VFJC01000019">
    <property type="protein sequence ID" value="KAB5542269.1"/>
    <property type="molecule type" value="Genomic_DNA"/>
</dbReference>
<dbReference type="AlphaFoldDB" id="A0A5N5LHK2"/>
<protein>
    <submittedName>
        <fullName evidence="1">Uncharacterized protein</fullName>
    </submittedName>
</protein>